<dbReference type="EMBL" id="LGST01000086">
    <property type="protein sequence ID" value="KND95399.1"/>
    <property type="molecule type" value="Genomic_DNA"/>
</dbReference>
<sequence>MYMNIFRKFMGKAKKIMVSIFTLELFSPDEILMLKAKPIMLLRFSPWSIPNPFFATTNHEI</sequence>
<name>A0A0L0NMY7_CANAR</name>
<dbReference type="AlphaFoldDB" id="A0A0L0NMY7"/>
<comment type="caution">
    <text evidence="1">The sequence shown here is derived from an EMBL/GenBank/DDBJ whole genome shotgun (WGS) entry which is preliminary data.</text>
</comment>
<reference evidence="2" key="1">
    <citation type="journal article" date="2015" name="BMC Genomics">
        <title>Draft genome of a commonly misdiagnosed multidrug resistant pathogen Candida auris.</title>
        <authorList>
            <person name="Chatterjee S."/>
            <person name="Alampalli S.V."/>
            <person name="Nageshan R.K."/>
            <person name="Chettiar S.T."/>
            <person name="Joshi S."/>
            <person name="Tatu U.S."/>
        </authorList>
    </citation>
    <scope>NUCLEOTIDE SEQUENCE [LARGE SCALE GENOMIC DNA]</scope>
    <source>
        <strain evidence="2">6684</strain>
    </source>
</reference>
<organism evidence="1 2">
    <name type="scientific">Candidozyma auris</name>
    <name type="common">Yeast</name>
    <name type="synonym">Candida auris</name>
    <dbReference type="NCBI Taxonomy" id="498019"/>
    <lineage>
        <taxon>Eukaryota</taxon>
        <taxon>Fungi</taxon>
        <taxon>Dikarya</taxon>
        <taxon>Ascomycota</taxon>
        <taxon>Saccharomycotina</taxon>
        <taxon>Pichiomycetes</taxon>
        <taxon>Metschnikowiaceae</taxon>
        <taxon>Candidozyma</taxon>
    </lineage>
</organism>
<proteinExistence type="predicted"/>
<protein>
    <submittedName>
        <fullName evidence="1">Uncharacterized protein</fullName>
    </submittedName>
</protein>
<evidence type="ECO:0000313" key="1">
    <source>
        <dbReference type="EMBL" id="KND95399.1"/>
    </source>
</evidence>
<dbReference type="Proteomes" id="UP000037122">
    <property type="component" value="Unassembled WGS sequence"/>
</dbReference>
<dbReference type="VEuPathDB" id="FungiDB:QG37_08372"/>
<accession>A0A0L0NMY7</accession>
<gene>
    <name evidence="1" type="ORF">QG37_08372</name>
</gene>
<evidence type="ECO:0000313" key="2">
    <source>
        <dbReference type="Proteomes" id="UP000037122"/>
    </source>
</evidence>